<reference evidence="1 2" key="1">
    <citation type="journal article" date="2016" name="Genome Announc.">
        <title>Draft Whole-Genome Sequence of Trichoderma gamsii T6085, a Promising Biocontrol Agent of Fusarium Head Blight on Wheat.</title>
        <authorList>
            <person name="Baroncelli R."/>
            <person name="Zapparata A."/>
            <person name="Piaggeschi G."/>
            <person name="Sarrocco S."/>
            <person name="Vannacci G."/>
        </authorList>
    </citation>
    <scope>NUCLEOTIDE SEQUENCE [LARGE SCALE GENOMIC DNA]</scope>
    <source>
        <strain evidence="1 2">T6085</strain>
    </source>
</reference>
<dbReference type="RefSeq" id="XP_018665157.1">
    <property type="nucleotide sequence ID" value="XM_018801842.1"/>
</dbReference>
<dbReference type="PANTHER" id="PTHR42044:SF2">
    <property type="entry name" value="DUF676 DOMAIN-CONTAINING PROTEIN"/>
    <property type="match status" value="1"/>
</dbReference>
<evidence type="ECO:0000313" key="1">
    <source>
        <dbReference type="EMBL" id="PON26719.1"/>
    </source>
</evidence>
<keyword evidence="2" id="KW-1185">Reference proteome</keyword>
<accession>A0A2P4ZQZ4</accession>
<dbReference type="GeneID" id="29981925"/>
<name>A0A2P4ZQZ4_9HYPO</name>
<evidence type="ECO:0008006" key="3">
    <source>
        <dbReference type="Google" id="ProtNLM"/>
    </source>
</evidence>
<dbReference type="Proteomes" id="UP000054821">
    <property type="component" value="Unassembled WGS sequence"/>
</dbReference>
<comment type="caution">
    <text evidence="1">The sequence shown here is derived from an EMBL/GenBank/DDBJ whole genome shotgun (WGS) entry which is preliminary data.</text>
</comment>
<dbReference type="PANTHER" id="PTHR42044">
    <property type="entry name" value="DUF676 DOMAIN-CONTAINING PROTEIN-RELATED"/>
    <property type="match status" value="1"/>
</dbReference>
<proteinExistence type="predicted"/>
<protein>
    <recommendedName>
        <fullName evidence="3">DUF676 domain-containing protein</fullName>
    </recommendedName>
</protein>
<dbReference type="STRING" id="398673.A0A2P4ZQZ4"/>
<dbReference type="AlphaFoldDB" id="A0A2P4ZQZ4"/>
<evidence type="ECO:0000313" key="2">
    <source>
        <dbReference type="Proteomes" id="UP000054821"/>
    </source>
</evidence>
<organism evidence="1 2">
    <name type="scientific">Trichoderma gamsii</name>
    <dbReference type="NCBI Taxonomy" id="398673"/>
    <lineage>
        <taxon>Eukaryota</taxon>
        <taxon>Fungi</taxon>
        <taxon>Dikarya</taxon>
        <taxon>Ascomycota</taxon>
        <taxon>Pezizomycotina</taxon>
        <taxon>Sordariomycetes</taxon>
        <taxon>Hypocreomycetidae</taxon>
        <taxon>Hypocreales</taxon>
        <taxon>Hypocreaceae</taxon>
        <taxon>Trichoderma</taxon>
    </lineage>
</organism>
<sequence>MSFFPETTDARILAASMRSEALKELLKKDECKVTQIYPWVADFQDAKIADHDIVKAMIATENVTWMNDYTSFQDDDHAWRETPELKETPQHLDHLNRGCVHKLGQGGELPYGCSSRPAHRNIMFDLIEDIARVPLTVSSNIAGTVYKVATDTGTTAAKIIQDNVNTVFKVGMDISSTGVKIVSDLVGALAQVGSGFTSTAMKIRGDTVSTLAKSVSDTSSTSSKFVNDSQTTVNKMKHDAGTTVLKIRDDINTLKFQAANLLLKYATNVFAAAGDAAVVDAILQVIHRSLEVMTQSLSGVLLIWRGIFTNGTNDENLAFILNHLYDLLWFLYDLVRSGNVIPGYLAADGTIEYMADEQPGIDNPYNEFDLRLEQNRDAVIYQVQRVTRTLTAILRMGRERVLPNGLGDLRMNASLSSDFDSNGNPPSSTYMSRLGGEVESPPNEKWLFINGIANEYVWFQRSCDKIRDTFKREVKGVYNRSDGILWDMIECCGEHSAVTERSNELIALTRSSKDAQESLERELKEALWPTNSNAPDKVVMIAHSQGCLLLRLVLQKLVRDHAKSSQKMRDMKERLRVFTFGNPSLDWRVIRETDECLREYANLSEYAKATEHFAHEVDFVAMLGVVTHRDDQNSGYDRVSVFYSHGGRGHLFGAHYPLVAGAYKNGENSQLLRAVNGKEIV</sequence>
<gene>
    <name evidence="1" type="ORF">TGAM01_v204220</name>
</gene>
<dbReference type="EMBL" id="JPDN02000012">
    <property type="protein sequence ID" value="PON26719.1"/>
    <property type="molecule type" value="Genomic_DNA"/>
</dbReference>